<reference evidence="1 2" key="1">
    <citation type="submission" date="2021-06" db="EMBL/GenBank/DDBJ databases">
        <title>Caerostris darwini draft genome.</title>
        <authorList>
            <person name="Kono N."/>
            <person name="Arakawa K."/>
        </authorList>
    </citation>
    <scope>NUCLEOTIDE SEQUENCE [LARGE SCALE GENOMIC DNA]</scope>
</reference>
<sequence>MKIKSGDCSPTLKRPPRAFYLKCFLKVMDWSYNEQFKKRRMGIRALLLGADGKMTFRLLVSLPGVNIGTFDSDLLVEFRTGHSQIEISSRYLVNS</sequence>
<name>A0AAV4VYV8_9ARAC</name>
<comment type="caution">
    <text evidence="1">The sequence shown here is derived from an EMBL/GenBank/DDBJ whole genome shotgun (WGS) entry which is preliminary data.</text>
</comment>
<gene>
    <name evidence="1" type="ORF">CDAR_441881</name>
</gene>
<keyword evidence="2" id="KW-1185">Reference proteome</keyword>
<proteinExistence type="predicted"/>
<dbReference type="AlphaFoldDB" id="A0AAV4VYV8"/>
<dbReference type="EMBL" id="BPLQ01013819">
    <property type="protein sequence ID" value="GIY75035.1"/>
    <property type="molecule type" value="Genomic_DNA"/>
</dbReference>
<accession>A0AAV4VYV8</accession>
<evidence type="ECO:0000313" key="2">
    <source>
        <dbReference type="Proteomes" id="UP001054837"/>
    </source>
</evidence>
<protein>
    <submittedName>
        <fullName evidence="1">Uncharacterized protein</fullName>
    </submittedName>
</protein>
<dbReference type="Proteomes" id="UP001054837">
    <property type="component" value="Unassembled WGS sequence"/>
</dbReference>
<organism evidence="1 2">
    <name type="scientific">Caerostris darwini</name>
    <dbReference type="NCBI Taxonomy" id="1538125"/>
    <lineage>
        <taxon>Eukaryota</taxon>
        <taxon>Metazoa</taxon>
        <taxon>Ecdysozoa</taxon>
        <taxon>Arthropoda</taxon>
        <taxon>Chelicerata</taxon>
        <taxon>Arachnida</taxon>
        <taxon>Araneae</taxon>
        <taxon>Araneomorphae</taxon>
        <taxon>Entelegynae</taxon>
        <taxon>Araneoidea</taxon>
        <taxon>Araneidae</taxon>
        <taxon>Caerostris</taxon>
    </lineage>
</organism>
<evidence type="ECO:0000313" key="1">
    <source>
        <dbReference type="EMBL" id="GIY75035.1"/>
    </source>
</evidence>